<dbReference type="KEGG" id="nbr:O3I_025020"/>
<protein>
    <submittedName>
        <fullName evidence="2">Uncharacterized protein</fullName>
    </submittedName>
</protein>
<dbReference type="EMBL" id="CP003876">
    <property type="protein sequence ID" value="AFU02955.1"/>
    <property type="molecule type" value="Genomic_DNA"/>
</dbReference>
<proteinExistence type="predicted"/>
<accession>K0F1F7</accession>
<evidence type="ECO:0000313" key="2">
    <source>
        <dbReference type="EMBL" id="AFU02955.1"/>
    </source>
</evidence>
<evidence type="ECO:0000256" key="1">
    <source>
        <dbReference type="SAM" id="MobiDB-lite"/>
    </source>
</evidence>
<gene>
    <name evidence="2" type="ORF">O3I_025020</name>
</gene>
<sequence>MVLTSATRQIEKATLVPLTVPVPQTGHALVKSGFVGQLELRPDEVDAAVALLAEQTSRDESSAAMPALLRSCAGVQGAARPWPGDFAALPLDRLLAFGHALTEVRRRRLETASPSEVESLRQAVLAASTATQGLALVTAESPLGMLNLERLEMAPAGLERGELIATVPLAPMEETAVVHKEWSVRTKEFTSIVTDSLEEFSETGVTDNTELAQSTNSQTQHSNQFNVTGTVSGGIPVISGSASSGFSAQGSESQSAADSRKHAKTLTEKASTRSKQEHKVTISTTTVTGSEMSTTRKLRNPSETEPIRVDYFSMMRKWRVRLYRYGLRLTYDIVIPEPGAAMRAAHKELEQLKSRLGPFEFTVPFSDITEEVRAGETQPHYRVLADRYDAQNVPLPPKAHPPIAYRAYDGGTPKDRFVTQRTLDGIPADNEILDVTIDGRMERYNDTIGRFSVIGTSLYIPSFPPNKEYVFPAGTVLRRNTDGGNFLAGATGSPVVVFFWDEVATQSVQLTVRFQPTERAIDQWKSDVWTALFNAAQTRYFAEQQDIATRIQQLEQRLNGVDTLTLRREESDEIMKGVVRFIAGEAYQYMADGAITAFDKASIDSGGASQAAYGIGFVANNLEIDDKDMAAVRQHERLVRLINQAIEWENVVSFLYSYFWDTPKSWDFVRDLQHPDATRQAFLRAGAARVVLTVRKGFEDTWLKFAESGFTSPEFEPDARYLRIAQEIAAYDDRNYPGIPPANPARTATRLQDAVYAASNAVVRASESPVTIKVDSTVGFVVGERVVIDSADNRDAEGRVIQESQPITAVLDATRLVVARLRYDHDGSATPFAVVQPGMKGALIAEWTEYTPTSGTDIAITSDLTEIA</sequence>
<evidence type="ECO:0000313" key="3">
    <source>
        <dbReference type="Proteomes" id="UP000006304"/>
    </source>
</evidence>
<feature type="compositionally biased region" description="Basic and acidic residues" evidence="1">
    <location>
        <begin position="265"/>
        <end position="280"/>
    </location>
</feature>
<organism evidence="2 3">
    <name type="scientific">Nocardia brasiliensis (strain ATCC 700358 / HUJEG-1)</name>
    <dbReference type="NCBI Taxonomy" id="1133849"/>
    <lineage>
        <taxon>Bacteria</taxon>
        <taxon>Bacillati</taxon>
        <taxon>Actinomycetota</taxon>
        <taxon>Actinomycetes</taxon>
        <taxon>Mycobacteriales</taxon>
        <taxon>Nocardiaceae</taxon>
        <taxon>Nocardia</taxon>
    </lineage>
</organism>
<dbReference type="eggNOG" id="ENOG502Z8GJ">
    <property type="taxonomic scope" value="Bacteria"/>
</dbReference>
<feature type="compositionally biased region" description="Low complexity" evidence="1">
    <location>
        <begin position="283"/>
        <end position="295"/>
    </location>
</feature>
<feature type="compositionally biased region" description="Low complexity" evidence="1">
    <location>
        <begin position="242"/>
        <end position="257"/>
    </location>
</feature>
<dbReference type="HOGENOM" id="CLU_326490_0_0_11"/>
<dbReference type="Proteomes" id="UP000006304">
    <property type="component" value="Chromosome"/>
</dbReference>
<dbReference type="STRING" id="1133849.O3I_025020"/>
<feature type="region of interest" description="Disordered" evidence="1">
    <location>
        <begin position="242"/>
        <end position="301"/>
    </location>
</feature>
<dbReference type="AlphaFoldDB" id="K0F1F7"/>
<reference evidence="2 3" key="1">
    <citation type="journal article" date="2012" name="J. Bacteriol.">
        <title>Complete genome sequence of Nocardia brasiliensis HUJEG-1.</title>
        <authorList>
            <person name="Vera-Cabrera L."/>
            <person name="Ortiz-Lopez R."/>
            <person name="Elizondo-Gonzalez R."/>
            <person name="Perez-Maya A.A."/>
            <person name="Ocampo-Candiani J."/>
        </authorList>
    </citation>
    <scope>NUCLEOTIDE SEQUENCE [LARGE SCALE GENOMIC DNA]</scope>
    <source>
        <strain evidence="3">ATCC 700358</strain>
    </source>
</reference>
<name>K0F1F7_NOCB7</name>
<keyword evidence="3" id="KW-1185">Reference proteome</keyword>